<evidence type="ECO:0000256" key="1">
    <source>
        <dbReference type="ARBA" id="ARBA00022475"/>
    </source>
</evidence>
<keyword evidence="3" id="KW-0472">Membrane</keyword>
<evidence type="ECO:0000313" key="7">
    <source>
        <dbReference type="EMBL" id="KJY50146.1"/>
    </source>
</evidence>
<evidence type="ECO:0000256" key="4">
    <source>
        <dbReference type="ARBA" id="ARBA00023139"/>
    </source>
</evidence>
<comment type="caution">
    <text evidence="7">The sequence shown here is derived from an EMBL/GenBank/DDBJ whole genome shotgun (WGS) entry which is preliminary data.</text>
</comment>
<keyword evidence="1" id="KW-1003">Cell membrane</keyword>
<evidence type="ECO:0000256" key="6">
    <source>
        <dbReference type="SAM" id="SignalP"/>
    </source>
</evidence>
<accession>A0A0F4KXX7</accession>
<keyword evidence="4" id="KW-0564">Palmitate</keyword>
<dbReference type="SUPFAM" id="SSF53850">
    <property type="entry name" value="Periplasmic binding protein-like II"/>
    <property type="match status" value="1"/>
</dbReference>
<dbReference type="Proteomes" id="UP000033567">
    <property type="component" value="Unassembled WGS sequence"/>
</dbReference>
<dbReference type="PATRIC" id="fig|1684.5.peg.877"/>
<dbReference type="RefSeq" id="WP_045935403.1">
    <property type="nucleotide sequence ID" value="NZ_KQ033885.1"/>
</dbReference>
<dbReference type="PANTHER" id="PTHR43649">
    <property type="entry name" value="ARABINOSE-BINDING PROTEIN-RELATED"/>
    <property type="match status" value="1"/>
</dbReference>
<evidence type="ECO:0000256" key="2">
    <source>
        <dbReference type="ARBA" id="ARBA00022729"/>
    </source>
</evidence>
<dbReference type="InterPro" id="IPR006059">
    <property type="entry name" value="SBP"/>
</dbReference>
<dbReference type="AlphaFoldDB" id="A0A0F4KXX7"/>
<keyword evidence="5" id="KW-0449">Lipoprotein</keyword>
<reference evidence="7 8" key="1">
    <citation type="submission" date="2014-12" db="EMBL/GenBank/DDBJ databases">
        <title>Comparative genomics of the lactic acid bacteria isolated from the honey bee gut.</title>
        <authorList>
            <person name="Ellegaard K.M."/>
            <person name="Tamarit D."/>
            <person name="Javelind E."/>
            <person name="Olofsson T."/>
            <person name="Andersson S.G."/>
            <person name="Vasquez A."/>
        </authorList>
    </citation>
    <scope>NUCLEOTIDE SEQUENCE [LARGE SCALE GENOMIC DNA]</scope>
    <source>
        <strain evidence="7 8">Bin7</strain>
    </source>
</reference>
<proteinExistence type="predicted"/>
<name>A0A0F4KXX7_9BIFI</name>
<dbReference type="EMBL" id="JWMF01000007">
    <property type="protein sequence ID" value="KJY50146.1"/>
    <property type="molecule type" value="Genomic_DNA"/>
</dbReference>
<evidence type="ECO:0000313" key="8">
    <source>
        <dbReference type="Proteomes" id="UP000033567"/>
    </source>
</evidence>
<dbReference type="Pfam" id="PF01547">
    <property type="entry name" value="SBP_bac_1"/>
    <property type="match status" value="1"/>
</dbReference>
<dbReference type="Gene3D" id="3.40.190.10">
    <property type="entry name" value="Periplasmic binding protein-like II"/>
    <property type="match status" value="2"/>
</dbReference>
<organism evidence="7 8">
    <name type="scientific">Bifidobacterium mellis</name>
    <dbReference type="NCBI Taxonomy" id="1293823"/>
    <lineage>
        <taxon>Bacteria</taxon>
        <taxon>Bacillati</taxon>
        <taxon>Actinomycetota</taxon>
        <taxon>Actinomycetes</taxon>
        <taxon>Bifidobacteriales</taxon>
        <taxon>Bifidobacteriaceae</taxon>
        <taxon>Bifidobacterium</taxon>
    </lineage>
</organism>
<feature type="signal peptide" evidence="6">
    <location>
        <begin position="1"/>
        <end position="22"/>
    </location>
</feature>
<evidence type="ECO:0000256" key="5">
    <source>
        <dbReference type="ARBA" id="ARBA00023288"/>
    </source>
</evidence>
<sequence length="467" mass="51590">MKNARKLIAVAMAGLCFWPLSGCGGNGADDSNAQATKLNYSSIKLGTTGKDIHTKIKLFNHKTDMSVDTYPGKNWKQYVADFNKLYPNISVEVETDTNYAGDALTRLQGKDWGDMMMIPAVDRSDLSTYFLPFGTQEEMSKLIRWSSASEYGGKVYGVPSNGNGLGIVYNKRIFKEAGVSENPKTPQEFIQALKAIKEKTKAIPLYTNYAAGWTMAAWDGYIGVNATGDGRYMNQKLLHTKNPFSDPGDDTHAYNVYKILYDAVSDGLTEDDYSTTDWESSKAKINRGEIATMVLGAWAVSQCKNAADHPDDIGYMPFPISVKNKQYTVSAGDYAYGINSHVSKTRQEASMIFIKWMTELSGFAKNEGGIPTAQSDKSMPDAYKEFADVRFVEDQPAVKGEEDLFNTLNSDSELAVNAGGNARIQAIVEHASKHDKPYNDLVKDWNSKWNDALETEGIEAQYDTAGK</sequence>
<feature type="chain" id="PRO_5038858507" evidence="6">
    <location>
        <begin position="23"/>
        <end position="467"/>
    </location>
</feature>
<keyword evidence="2 6" id="KW-0732">Signal</keyword>
<gene>
    <name evidence="7" type="ORF">JF70_08310</name>
</gene>
<dbReference type="PANTHER" id="PTHR43649:SF33">
    <property type="entry name" value="POLYGALACTURONAN_RHAMNOGALACTURONAN-BINDING PROTEIN YTCQ"/>
    <property type="match status" value="1"/>
</dbReference>
<evidence type="ECO:0000256" key="3">
    <source>
        <dbReference type="ARBA" id="ARBA00023136"/>
    </source>
</evidence>
<dbReference type="InterPro" id="IPR050490">
    <property type="entry name" value="Bact_solute-bd_prot1"/>
</dbReference>
<keyword evidence="8" id="KW-1185">Reference proteome</keyword>
<protein>
    <submittedName>
        <fullName evidence="7">ABC transport system, sugar-binding component</fullName>
    </submittedName>
</protein>